<organism evidence="4 5">
    <name type="scientific">Solanum pennellii</name>
    <name type="common">Tomato</name>
    <name type="synonym">Lycopersicon pennellii</name>
    <dbReference type="NCBI Taxonomy" id="28526"/>
    <lineage>
        <taxon>Eukaryota</taxon>
        <taxon>Viridiplantae</taxon>
        <taxon>Streptophyta</taxon>
        <taxon>Embryophyta</taxon>
        <taxon>Tracheophyta</taxon>
        <taxon>Spermatophyta</taxon>
        <taxon>Magnoliopsida</taxon>
        <taxon>eudicotyledons</taxon>
        <taxon>Gunneridae</taxon>
        <taxon>Pentapetalae</taxon>
        <taxon>asterids</taxon>
        <taxon>lamiids</taxon>
        <taxon>Solanales</taxon>
        <taxon>Solanaceae</taxon>
        <taxon>Solanoideae</taxon>
        <taxon>Solaneae</taxon>
        <taxon>Solanum</taxon>
        <taxon>Solanum subgen. Lycopersicon</taxon>
    </lineage>
</organism>
<feature type="compositionally biased region" description="Polar residues" evidence="2">
    <location>
        <begin position="126"/>
        <end position="139"/>
    </location>
</feature>
<accession>A0ABM1GSX9</accession>
<dbReference type="PROSITE" id="PS50158">
    <property type="entry name" value="ZF_CCHC"/>
    <property type="match status" value="1"/>
</dbReference>
<feature type="region of interest" description="Disordered" evidence="2">
    <location>
        <begin position="59"/>
        <end position="83"/>
    </location>
</feature>
<evidence type="ECO:0000313" key="4">
    <source>
        <dbReference type="Proteomes" id="UP000694930"/>
    </source>
</evidence>
<dbReference type="RefSeq" id="XP_015075511.1">
    <property type="nucleotide sequence ID" value="XM_015220025.1"/>
</dbReference>
<feature type="compositionally biased region" description="Polar residues" evidence="2">
    <location>
        <begin position="71"/>
        <end position="83"/>
    </location>
</feature>
<reference evidence="4" key="1">
    <citation type="journal article" date="2014" name="Nat. Genet.">
        <title>The genome of the stress-tolerant wild tomato species Solanum pennellii.</title>
        <authorList>
            <person name="Bolger A."/>
            <person name="Scossa F."/>
            <person name="Bolger M.E."/>
            <person name="Lanz C."/>
            <person name="Maumus F."/>
            <person name="Tohge T."/>
            <person name="Quesneville H."/>
            <person name="Alseekh S."/>
            <person name="Sorensen I."/>
            <person name="Lichtenstein G."/>
            <person name="Fich E.A."/>
            <person name="Conte M."/>
            <person name="Keller H."/>
            <person name="Schneeberger K."/>
            <person name="Schwacke R."/>
            <person name="Ofner I."/>
            <person name="Vrebalov J."/>
            <person name="Xu Y."/>
            <person name="Osorio S."/>
            <person name="Aflitos S.A."/>
            <person name="Schijlen E."/>
            <person name="Jimenez-Gomez J.M."/>
            <person name="Ryngajllo M."/>
            <person name="Kimura S."/>
            <person name="Kumar R."/>
            <person name="Koenig D."/>
            <person name="Headland L.R."/>
            <person name="Maloof J.N."/>
            <person name="Sinha N."/>
            <person name="van Ham R.C."/>
            <person name="Lankhorst R.K."/>
            <person name="Mao L."/>
            <person name="Vogel A."/>
            <person name="Arsova B."/>
            <person name="Panstruga R."/>
            <person name="Fei Z."/>
            <person name="Rose J.K."/>
            <person name="Zamir D."/>
            <person name="Carrari F."/>
            <person name="Giovannoni J.J."/>
            <person name="Weigel D."/>
            <person name="Usadel B."/>
            <person name="Fernie A.R."/>
        </authorList>
    </citation>
    <scope>NUCLEOTIDE SEQUENCE [LARGE SCALE GENOMIC DNA]</scope>
    <source>
        <strain evidence="4">cv. LA0716</strain>
    </source>
</reference>
<proteinExistence type="predicted"/>
<dbReference type="InterPro" id="IPR001878">
    <property type="entry name" value="Znf_CCHC"/>
</dbReference>
<protein>
    <submittedName>
        <fullName evidence="5">Uncharacterized protein LOC107019596</fullName>
    </submittedName>
</protein>
<evidence type="ECO:0000313" key="5">
    <source>
        <dbReference type="RefSeq" id="XP_015075511.1"/>
    </source>
</evidence>
<dbReference type="SUPFAM" id="SSF57756">
    <property type="entry name" value="Retrovirus zinc finger-like domains"/>
    <property type="match status" value="1"/>
</dbReference>
<sequence>MVKDMRSNMSLFVAGLGRASSTEGRATIFIGYMDIYRLMVYVQQVEEEKMKYREEYRNKKEKTGNECGHQKAQSQGSMAQRGSGSSLCGKCGRIYPRKFLDGHTGCFKCGQESHFIRECPNNKQGGENSCNRAQSSSVAPPNKVAPEELLLVPEDAEIASMLSLDARSKRTL</sequence>
<keyword evidence="1" id="KW-0863">Zinc-finger</keyword>
<reference evidence="5" key="2">
    <citation type="submission" date="2025-08" db="UniProtKB">
        <authorList>
            <consortium name="RefSeq"/>
        </authorList>
    </citation>
    <scope>IDENTIFICATION</scope>
</reference>
<keyword evidence="4" id="KW-1185">Reference proteome</keyword>
<name>A0ABM1GSX9_SOLPN</name>
<evidence type="ECO:0000256" key="1">
    <source>
        <dbReference type="PROSITE-ProRule" id="PRU00047"/>
    </source>
</evidence>
<evidence type="ECO:0000256" key="2">
    <source>
        <dbReference type="SAM" id="MobiDB-lite"/>
    </source>
</evidence>
<gene>
    <name evidence="5" type="primary">LOC107019596</name>
</gene>
<dbReference type="SMART" id="SM00343">
    <property type="entry name" value="ZnF_C2HC"/>
    <property type="match status" value="1"/>
</dbReference>
<dbReference type="GeneID" id="107019596"/>
<dbReference type="InterPro" id="IPR036875">
    <property type="entry name" value="Znf_CCHC_sf"/>
</dbReference>
<keyword evidence="1" id="KW-0479">Metal-binding</keyword>
<dbReference type="Pfam" id="PF00098">
    <property type="entry name" value="zf-CCHC"/>
    <property type="match status" value="1"/>
</dbReference>
<dbReference type="Gene3D" id="4.10.60.10">
    <property type="entry name" value="Zinc finger, CCHC-type"/>
    <property type="match status" value="1"/>
</dbReference>
<feature type="region of interest" description="Disordered" evidence="2">
    <location>
        <begin position="126"/>
        <end position="146"/>
    </location>
</feature>
<dbReference type="Proteomes" id="UP000694930">
    <property type="component" value="Chromosome 5"/>
</dbReference>
<keyword evidence="1" id="KW-0862">Zinc</keyword>
<feature type="domain" description="CCHC-type" evidence="3">
    <location>
        <begin position="106"/>
        <end position="121"/>
    </location>
</feature>
<evidence type="ECO:0000259" key="3">
    <source>
        <dbReference type="PROSITE" id="PS50158"/>
    </source>
</evidence>